<keyword evidence="3 4" id="KW-0862">Zinc</keyword>
<feature type="binding site" evidence="3">
    <location>
        <position position="65"/>
    </location>
    <ligand>
        <name>substrate</name>
    </ligand>
</feature>
<feature type="binding site" evidence="3">
    <location>
        <begin position="21"/>
        <end position="40"/>
    </location>
    <ligand>
        <name>NAD(+)</name>
        <dbReference type="ChEBI" id="CHEBI:57540"/>
    </ligand>
</feature>
<dbReference type="GO" id="GO:0036055">
    <property type="term" value="F:protein-succinyllysine desuccinylase activity"/>
    <property type="evidence" value="ECO:0007669"/>
    <property type="project" value="UniProtKB-UniRule"/>
</dbReference>
<dbReference type="SUPFAM" id="SSF52467">
    <property type="entry name" value="DHS-like NAD/FAD-binding domain"/>
    <property type="match status" value="1"/>
</dbReference>
<dbReference type="NCBIfam" id="NF040867">
    <property type="entry name" value="prot_deacyl_CobB"/>
    <property type="match status" value="1"/>
</dbReference>
<feature type="binding site" evidence="3">
    <location>
        <position position="235"/>
    </location>
    <ligand>
        <name>NAD(+)</name>
        <dbReference type="ChEBI" id="CHEBI:57540"/>
    </ligand>
</feature>
<dbReference type="InterPro" id="IPR029035">
    <property type="entry name" value="DHS-like_NAD/FAD-binding_dom"/>
</dbReference>
<dbReference type="PANTHER" id="PTHR11085:SF10">
    <property type="entry name" value="NAD-DEPENDENT PROTEIN DEACYLASE SIRTUIN-5, MITOCHONDRIAL-RELATED"/>
    <property type="match status" value="1"/>
</dbReference>
<dbReference type="OMA" id="LIHMHGE"/>
<accession>A0A832T5D6</accession>
<proteinExistence type="inferred from homology"/>
<dbReference type="EC" id="2.3.1.286" evidence="3"/>
<comment type="similarity">
    <text evidence="3">Belongs to the sirtuin family. Class III subfamily.</text>
</comment>
<dbReference type="PROSITE" id="PS50305">
    <property type="entry name" value="SIRTUIN"/>
    <property type="match status" value="1"/>
</dbReference>
<sequence length="250" mass="27799">MPLREAAERVVEAETVVVLTGAGASADSGIPTFRGKDGLWNKYDPRELATPEAFARDPEKVWEWYLWRRRKIAEAEPNPAHTVLARMERDGLLEAVITQNVDGLHQRAGSRRVIELHGNIWRDECVSCEYQRVNDPERGEGLEYDELPPRCPECGDPLRPGVVWFGEPLPSDALVEAENLARSCDVMLVIGTSGEVRPAADLPLVAKSCGATLIEINPSETALSPHMDVIIRERAASAMEALWNEIERLL</sequence>
<dbReference type="AlphaFoldDB" id="A0A832T5D6"/>
<dbReference type="InterPro" id="IPR050134">
    <property type="entry name" value="NAD-dep_sirtuin_deacylases"/>
</dbReference>
<dbReference type="Proteomes" id="UP000619545">
    <property type="component" value="Unassembled WGS sequence"/>
</dbReference>
<comment type="subcellular location">
    <subcellularLocation>
        <location evidence="3">Cytoplasm</location>
    </subcellularLocation>
</comment>
<feature type="active site" description="Proton acceptor" evidence="3 4">
    <location>
        <position position="117"/>
    </location>
</feature>
<comment type="caution">
    <text evidence="6">The sequence shown here is derived from an EMBL/GenBank/DDBJ whole genome shotgun (WGS) entry which is preliminary data.</text>
</comment>
<evidence type="ECO:0000259" key="5">
    <source>
        <dbReference type="PROSITE" id="PS50305"/>
    </source>
</evidence>
<comment type="domain">
    <text evidence="3">2 residues (Tyr-65 and Arg-68) present in a large hydrophobic pocket are probably involved in substrate specificity. They are important for desuccinylation activity, but dispensable for deacetylation activity.</text>
</comment>
<feature type="binding site" evidence="3 4">
    <location>
        <position position="128"/>
    </location>
    <ligand>
        <name>Zn(2+)</name>
        <dbReference type="ChEBI" id="CHEBI:29105"/>
    </ligand>
</feature>
<evidence type="ECO:0000256" key="4">
    <source>
        <dbReference type="PROSITE-ProRule" id="PRU00236"/>
    </source>
</evidence>
<comment type="function">
    <text evidence="3">NAD-dependent lysine deacetylase and desuccinylase that specifically removes acetyl and succinyl groups on target proteins. Modulates the activities of several proteins which are inactive in their acylated form. Deacetylates the N-terminal lysine residue of Alba, the major archaeal chromatin protein and that, in turn, increases Alba's DNA binding affinity, thereby repressing transcription.</text>
</comment>
<comment type="catalytic activity">
    <reaction evidence="3">
        <text>N(6)-acetyl-L-lysyl-[protein] + NAD(+) + H2O = 2''-O-acetyl-ADP-D-ribose + nicotinamide + L-lysyl-[protein]</text>
        <dbReference type="Rhea" id="RHEA:43636"/>
        <dbReference type="Rhea" id="RHEA-COMP:9752"/>
        <dbReference type="Rhea" id="RHEA-COMP:10731"/>
        <dbReference type="ChEBI" id="CHEBI:15377"/>
        <dbReference type="ChEBI" id="CHEBI:17154"/>
        <dbReference type="ChEBI" id="CHEBI:29969"/>
        <dbReference type="ChEBI" id="CHEBI:57540"/>
        <dbReference type="ChEBI" id="CHEBI:61930"/>
        <dbReference type="ChEBI" id="CHEBI:83767"/>
        <dbReference type="EC" id="2.3.1.286"/>
    </reaction>
</comment>
<dbReference type="Gene3D" id="3.40.50.1220">
    <property type="entry name" value="TPP-binding domain"/>
    <property type="match status" value="1"/>
</dbReference>
<name>A0A832T5D6_9EURY</name>
<dbReference type="RefSeq" id="WP_011019443.1">
    <property type="nucleotide sequence ID" value="NZ_DUJS01000001.1"/>
</dbReference>
<feature type="binding site" evidence="3">
    <location>
        <begin position="99"/>
        <end position="102"/>
    </location>
    <ligand>
        <name>NAD(+)</name>
        <dbReference type="ChEBI" id="CHEBI:57540"/>
    </ligand>
</feature>
<dbReference type="CDD" id="cd01412">
    <property type="entry name" value="SIRT5_Af1_CobB"/>
    <property type="match status" value="1"/>
</dbReference>
<dbReference type="InterPro" id="IPR027546">
    <property type="entry name" value="Sirtuin_class_III"/>
</dbReference>
<dbReference type="Gene3D" id="3.30.1600.10">
    <property type="entry name" value="SIR2/SIRT2 'Small Domain"/>
    <property type="match status" value="1"/>
</dbReference>
<dbReference type="InterPro" id="IPR026591">
    <property type="entry name" value="Sirtuin_cat_small_dom_sf"/>
</dbReference>
<evidence type="ECO:0000256" key="1">
    <source>
        <dbReference type="ARBA" id="ARBA00022679"/>
    </source>
</evidence>
<keyword evidence="2 3" id="KW-0520">NAD</keyword>
<feature type="binding site" evidence="3">
    <location>
        <position position="68"/>
    </location>
    <ligand>
        <name>substrate</name>
    </ligand>
</feature>
<evidence type="ECO:0000313" key="7">
    <source>
        <dbReference type="Proteomes" id="UP000619545"/>
    </source>
</evidence>
<dbReference type="GO" id="GO:0008270">
    <property type="term" value="F:zinc ion binding"/>
    <property type="evidence" value="ECO:0007669"/>
    <property type="project" value="UniProtKB-UniRule"/>
</dbReference>
<feature type="binding site" evidence="3 4">
    <location>
        <position position="125"/>
    </location>
    <ligand>
        <name>Zn(2+)</name>
        <dbReference type="ChEBI" id="CHEBI:29105"/>
    </ligand>
</feature>
<dbReference type="NCBIfam" id="NF001753">
    <property type="entry name" value="PRK00481.1-3"/>
    <property type="match status" value="1"/>
</dbReference>
<dbReference type="PANTHER" id="PTHR11085">
    <property type="entry name" value="NAD-DEPENDENT PROTEIN DEACYLASE SIRTUIN-5, MITOCHONDRIAL-RELATED"/>
    <property type="match status" value="1"/>
</dbReference>
<organism evidence="6 7">
    <name type="scientific">Methanopyrus kandleri</name>
    <dbReference type="NCBI Taxonomy" id="2320"/>
    <lineage>
        <taxon>Archaea</taxon>
        <taxon>Methanobacteriati</taxon>
        <taxon>Methanobacteriota</taxon>
        <taxon>Methanomada group</taxon>
        <taxon>Methanopyri</taxon>
        <taxon>Methanopyrales</taxon>
        <taxon>Methanopyraceae</taxon>
        <taxon>Methanopyrus</taxon>
    </lineage>
</organism>
<comment type="cofactor">
    <cofactor evidence="3">
        <name>Zn(2+)</name>
        <dbReference type="ChEBI" id="CHEBI:29105"/>
    </cofactor>
    <text evidence="3">Binds 1 zinc ion per subunit.</text>
</comment>
<evidence type="ECO:0000313" key="6">
    <source>
        <dbReference type="EMBL" id="HII69707.1"/>
    </source>
</evidence>
<dbReference type="GO" id="GO:0017136">
    <property type="term" value="F:histone deacetylase activity, NAD-dependent"/>
    <property type="evidence" value="ECO:0007669"/>
    <property type="project" value="TreeGrafter"/>
</dbReference>
<dbReference type="GO" id="GO:0036054">
    <property type="term" value="F:protein-malonyllysine demalonylase activity"/>
    <property type="evidence" value="ECO:0007669"/>
    <property type="project" value="InterPro"/>
</dbReference>
<feature type="binding site" evidence="3 4">
    <location>
        <position position="151"/>
    </location>
    <ligand>
        <name>Zn(2+)</name>
        <dbReference type="ChEBI" id="CHEBI:29105"/>
    </ligand>
</feature>
<dbReference type="SMR" id="A0A832T5D6"/>
<comment type="catalytic activity">
    <reaction evidence="3">
        <text>N(6)-succinyl-L-lysyl-[protein] + NAD(+) + H2O = 2''-O-succinyl-ADP-D-ribose + nicotinamide + L-lysyl-[protein]</text>
        <dbReference type="Rhea" id="RHEA:47668"/>
        <dbReference type="Rhea" id="RHEA-COMP:9752"/>
        <dbReference type="Rhea" id="RHEA-COMP:11877"/>
        <dbReference type="ChEBI" id="CHEBI:15377"/>
        <dbReference type="ChEBI" id="CHEBI:17154"/>
        <dbReference type="ChEBI" id="CHEBI:29969"/>
        <dbReference type="ChEBI" id="CHEBI:57540"/>
        <dbReference type="ChEBI" id="CHEBI:87830"/>
        <dbReference type="ChEBI" id="CHEBI:87832"/>
    </reaction>
</comment>
<gene>
    <name evidence="3" type="primary">cobB</name>
    <name evidence="6" type="ORF">HA336_00555</name>
</gene>
<keyword evidence="3 4" id="KW-0479">Metal-binding</keyword>
<keyword evidence="3" id="KW-0963">Cytoplasm</keyword>
<evidence type="ECO:0000256" key="2">
    <source>
        <dbReference type="ARBA" id="ARBA00023027"/>
    </source>
</evidence>
<dbReference type="EMBL" id="DUJS01000001">
    <property type="protein sequence ID" value="HII69707.1"/>
    <property type="molecule type" value="Genomic_DNA"/>
</dbReference>
<protein>
    <recommendedName>
        <fullName evidence="3">NAD-dependent protein deacylase</fullName>
        <ecNumber evidence="3">2.3.1.286</ecNumber>
    </recommendedName>
    <alternativeName>
        <fullName evidence="3">Regulatory protein SIR2 homolog</fullName>
    </alternativeName>
</protein>
<keyword evidence="3" id="KW-0804">Transcription</keyword>
<reference evidence="6" key="1">
    <citation type="journal article" date="2020" name="bioRxiv">
        <title>A rank-normalized archaeal taxonomy based on genome phylogeny resolves widespread incomplete and uneven classifications.</title>
        <authorList>
            <person name="Rinke C."/>
            <person name="Chuvochina M."/>
            <person name="Mussig A.J."/>
            <person name="Chaumeil P.-A."/>
            <person name="Waite D.W."/>
            <person name="Whitman W.B."/>
            <person name="Parks D.H."/>
            <person name="Hugenholtz P."/>
        </authorList>
    </citation>
    <scope>NUCLEOTIDE SEQUENCE</scope>
    <source>
        <strain evidence="6">UBA8853</strain>
    </source>
</reference>
<dbReference type="GO" id="GO:0070403">
    <property type="term" value="F:NAD+ binding"/>
    <property type="evidence" value="ECO:0007669"/>
    <property type="project" value="UniProtKB-UniRule"/>
</dbReference>
<dbReference type="InterPro" id="IPR003000">
    <property type="entry name" value="Sirtuin"/>
</dbReference>
<feature type="domain" description="Deacetylase sirtuin-type" evidence="5">
    <location>
        <begin position="1"/>
        <end position="250"/>
    </location>
</feature>
<dbReference type="GO" id="GO:0005737">
    <property type="term" value="C:cytoplasm"/>
    <property type="evidence" value="ECO:0007669"/>
    <property type="project" value="UniProtKB-SubCell"/>
</dbReference>
<feature type="binding site" evidence="3">
    <location>
        <begin position="191"/>
        <end position="193"/>
    </location>
    <ligand>
        <name>NAD(+)</name>
        <dbReference type="ChEBI" id="CHEBI:57540"/>
    </ligand>
</feature>
<keyword evidence="3" id="KW-0805">Transcription regulation</keyword>
<dbReference type="Pfam" id="PF02146">
    <property type="entry name" value="SIR2"/>
    <property type="match status" value="1"/>
</dbReference>
<feature type="binding site" evidence="3 4">
    <location>
        <position position="154"/>
    </location>
    <ligand>
        <name>Zn(2+)</name>
        <dbReference type="ChEBI" id="CHEBI:29105"/>
    </ligand>
</feature>
<evidence type="ECO:0000256" key="3">
    <source>
        <dbReference type="HAMAP-Rule" id="MF_01121"/>
    </source>
</evidence>
<dbReference type="GeneID" id="1477176"/>
<dbReference type="InterPro" id="IPR026590">
    <property type="entry name" value="Ssirtuin_cat_dom"/>
</dbReference>
<feature type="binding site" evidence="3">
    <location>
        <begin position="217"/>
        <end position="219"/>
    </location>
    <ligand>
        <name>NAD(+)</name>
        <dbReference type="ChEBI" id="CHEBI:57540"/>
    </ligand>
</feature>
<keyword evidence="1 3" id="KW-0808">Transferase</keyword>
<dbReference type="HAMAP" id="MF_01121">
    <property type="entry name" value="Sirtuin_ClassIII"/>
    <property type="match status" value="1"/>
</dbReference>